<keyword evidence="3" id="KW-1185">Reference proteome</keyword>
<dbReference type="AlphaFoldDB" id="A0A1P8KFJ5"/>
<keyword evidence="1" id="KW-0472">Membrane</keyword>
<dbReference type="STRING" id="1484693.RS694_11280"/>
<feature type="transmembrane region" description="Helical" evidence="1">
    <location>
        <begin position="158"/>
        <end position="185"/>
    </location>
</feature>
<dbReference type="EMBL" id="CP019239">
    <property type="protein sequence ID" value="APW44827.1"/>
    <property type="molecule type" value="Genomic_DNA"/>
</dbReference>
<keyword evidence="1" id="KW-1133">Transmembrane helix</keyword>
<organism evidence="2 3">
    <name type="scientific">Rhodoferax saidenbachensis</name>
    <dbReference type="NCBI Taxonomy" id="1484693"/>
    <lineage>
        <taxon>Bacteria</taxon>
        <taxon>Pseudomonadati</taxon>
        <taxon>Pseudomonadota</taxon>
        <taxon>Betaproteobacteria</taxon>
        <taxon>Burkholderiales</taxon>
        <taxon>Comamonadaceae</taxon>
        <taxon>Rhodoferax</taxon>
    </lineage>
</organism>
<evidence type="ECO:0000256" key="1">
    <source>
        <dbReference type="SAM" id="Phobius"/>
    </source>
</evidence>
<dbReference type="KEGG" id="rsb:RS694_11280"/>
<keyword evidence="1" id="KW-0812">Transmembrane</keyword>
<sequence length="260" mass="28352">MPPPSEAPPKEILRVRLVHLLHWLRAGWRDLCAHPGIAAFYGTAFWLMALVLGAVFRNKPEYTMSMASGCLLLGPFLAMGLYEVSRRREQDLVPDLGSSLTCWDRHMGSMAMLVLVLIVLELLWGRASLVVFAVFFNTGMPSTASVVQAVFNPENWEFLLAYTVVGGGFAMLVFSMAVVSIPMILDRDTDAISAAITSLEVVFHNTGAMLLWGLLIAVLVALALLAPWGLGLLVVGPLLGHASWHAYRGTVHWLQGGTVP</sequence>
<dbReference type="InterPro" id="IPR018692">
    <property type="entry name" value="DUF2189"/>
</dbReference>
<accession>A0A1P8KFJ5</accession>
<feature type="transmembrane region" description="Helical" evidence="1">
    <location>
        <begin position="113"/>
        <end position="138"/>
    </location>
</feature>
<dbReference type="Proteomes" id="UP000186110">
    <property type="component" value="Chromosome"/>
</dbReference>
<reference evidence="2 3" key="1">
    <citation type="submission" date="2017-01" db="EMBL/GenBank/DDBJ databases">
        <authorList>
            <person name="Mah S.A."/>
            <person name="Swanson W.J."/>
            <person name="Moy G.W."/>
            <person name="Vacquier V.D."/>
        </authorList>
    </citation>
    <scope>NUCLEOTIDE SEQUENCE [LARGE SCALE GENOMIC DNA]</scope>
    <source>
        <strain evidence="2 3">DSM 22694</strain>
    </source>
</reference>
<proteinExistence type="predicted"/>
<protein>
    <recommendedName>
        <fullName evidence="4">DUF2189 domain-containing protein</fullName>
    </recommendedName>
</protein>
<gene>
    <name evidence="2" type="ORF">RS694_11280</name>
</gene>
<name>A0A1P8KFJ5_9BURK</name>
<evidence type="ECO:0000313" key="2">
    <source>
        <dbReference type="EMBL" id="APW44827.1"/>
    </source>
</evidence>
<dbReference type="Pfam" id="PF09955">
    <property type="entry name" value="DUF2189"/>
    <property type="match status" value="1"/>
</dbReference>
<evidence type="ECO:0000313" key="3">
    <source>
        <dbReference type="Proteomes" id="UP000186110"/>
    </source>
</evidence>
<feature type="transmembrane region" description="Helical" evidence="1">
    <location>
        <begin position="206"/>
        <end position="230"/>
    </location>
</feature>
<feature type="transmembrane region" description="Helical" evidence="1">
    <location>
        <begin position="38"/>
        <end position="56"/>
    </location>
</feature>
<dbReference type="eggNOG" id="COG5473">
    <property type="taxonomic scope" value="Bacteria"/>
</dbReference>
<evidence type="ECO:0008006" key="4">
    <source>
        <dbReference type="Google" id="ProtNLM"/>
    </source>
</evidence>